<feature type="region of interest" description="Disordered" evidence="1">
    <location>
        <begin position="30"/>
        <end position="157"/>
    </location>
</feature>
<feature type="compositionally biased region" description="Polar residues" evidence="1">
    <location>
        <begin position="58"/>
        <end position="84"/>
    </location>
</feature>
<feature type="compositionally biased region" description="Low complexity" evidence="1">
    <location>
        <begin position="91"/>
        <end position="105"/>
    </location>
</feature>
<accession>A0A433QPM8</accession>
<feature type="compositionally biased region" description="Basic and acidic residues" evidence="1">
    <location>
        <begin position="42"/>
        <end position="57"/>
    </location>
</feature>
<dbReference type="AlphaFoldDB" id="A0A433QPM8"/>
<comment type="caution">
    <text evidence="2">The sequence shown here is derived from an EMBL/GenBank/DDBJ whole genome shotgun (WGS) entry which is preliminary data.</text>
</comment>
<proteinExistence type="predicted"/>
<name>A0A433QPM8_9FUNG</name>
<evidence type="ECO:0000256" key="1">
    <source>
        <dbReference type="SAM" id="MobiDB-lite"/>
    </source>
</evidence>
<evidence type="ECO:0000313" key="3">
    <source>
        <dbReference type="Proteomes" id="UP000274822"/>
    </source>
</evidence>
<sequence>MGVSLWVNSSMTKDGELYYPIYNGVPCIYVGPSGPSGPPRNRQADLAKRPPRDHHPLNSDNKQPGTISRPDTTTKGAPSHQSQLLGLEQGPLRPTSTPLPSNPSLKWNHDEQRDQPTFTSLPRAAESTLGTPLPISDTSATFSGTLQSSRRHRQEVRTRYPTHNVRVSLQQGGQCVGEVHEHPGRR</sequence>
<reference evidence="2 3" key="1">
    <citation type="journal article" date="2018" name="New Phytol.">
        <title>Phylogenomics of Endogonaceae and evolution of mycorrhizas within Mucoromycota.</title>
        <authorList>
            <person name="Chang Y."/>
            <person name="Desiro A."/>
            <person name="Na H."/>
            <person name="Sandor L."/>
            <person name="Lipzen A."/>
            <person name="Clum A."/>
            <person name="Barry K."/>
            <person name="Grigoriev I.V."/>
            <person name="Martin F.M."/>
            <person name="Stajich J.E."/>
            <person name="Smith M.E."/>
            <person name="Bonito G."/>
            <person name="Spatafora J.W."/>
        </authorList>
    </citation>
    <scope>NUCLEOTIDE SEQUENCE [LARGE SCALE GENOMIC DNA]</scope>
    <source>
        <strain evidence="2 3">AD002</strain>
    </source>
</reference>
<protein>
    <submittedName>
        <fullName evidence="2">Uncharacterized protein</fullName>
    </submittedName>
</protein>
<evidence type="ECO:0000313" key="2">
    <source>
        <dbReference type="EMBL" id="RUS31741.1"/>
    </source>
</evidence>
<dbReference type="Proteomes" id="UP000274822">
    <property type="component" value="Unassembled WGS sequence"/>
</dbReference>
<gene>
    <name evidence="2" type="ORF">BC938DRAFT_477186</name>
</gene>
<keyword evidence="3" id="KW-1185">Reference proteome</keyword>
<dbReference type="EMBL" id="RBNJ01002654">
    <property type="protein sequence ID" value="RUS31741.1"/>
    <property type="molecule type" value="Genomic_DNA"/>
</dbReference>
<organism evidence="2 3">
    <name type="scientific">Jimgerdemannia flammicorona</name>
    <dbReference type="NCBI Taxonomy" id="994334"/>
    <lineage>
        <taxon>Eukaryota</taxon>
        <taxon>Fungi</taxon>
        <taxon>Fungi incertae sedis</taxon>
        <taxon>Mucoromycota</taxon>
        <taxon>Mucoromycotina</taxon>
        <taxon>Endogonomycetes</taxon>
        <taxon>Endogonales</taxon>
        <taxon>Endogonaceae</taxon>
        <taxon>Jimgerdemannia</taxon>
    </lineage>
</organism>
<feature type="compositionally biased region" description="Polar residues" evidence="1">
    <location>
        <begin position="136"/>
        <end position="148"/>
    </location>
</feature>